<evidence type="ECO:0000313" key="1">
    <source>
        <dbReference type="EMBL" id="PYB69724.1"/>
    </source>
</evidence>
<dbReference type="SUPFAM" id="SSF53335">
    <property type="entry name" value="S-adenosyl-L-methionine-dependent methyltransferases"/>
    <property type="match status" value="1"/>
</dbReference>
<reference evidence="1 2" key="1">
    <citation type="submission" date="2018-06" db="EMBL/GenBank/DDBJ databases">
        <title>Rhizobium wuzhouense sp. nov., isolated from roots of Oryza officinalis.</title>
        <authorList>
            <person name="Yuan T."/>
        </authorList>
    </citation>
    <scope>NUCLEOTIDE SEQUENCE [LARGE SCALE GENOMIC DNA]</scope>
    <source>
        <strain evidence="1 2">W44</strain>
    </source>
</reference>
<name>A0ABX5NLA6_9HYPH</name>
<sequence>MKRRRGSCWGWRIRDSVTALNSPVARKCFHCPGNSILAQRLLRQFRYGRTFAFLRRLTSSRSKSIRAVRKLYRDYGLENRPCVLCGGREFTLICEGDRYGFDLDKQICDHCGLVQTSPAVKKDFLDVFYRDHYRRLYTKRNDVDHARLVDEQRQKGERFLGYLETTSVAASLKDLAVIEMGCSSGGILDEFRTRCRSVQGCDLDIEAIRYGKEQLELDLEVAEFPTHLPDGPRLFILSHVLEHTHDPLASMKQIKTLMAAEDYLFIEVPGINMVAEGDYKHDLKSYFHLAHVCDFSEGTLRALAARAGYEVISCNETVTALLRPSNEAELPWQRSEKDTPENILRIDATRKGR</sequence>
<proteinExistence type="predicted"/>
<comment type="caution">
    <text evidence="1">The sequence shown here is derived from an EMBL/GenBank/DDBJ whole genome shotgun (WGS) entry which is preliminary data.</text>
</comment>
<dbReference type="InterPro" id="IPR029063">
    <property type="entry name" value="SAM-dependent_MTases_sf"/>
</dbReference>
<dbReference type="Gene3D" id="3.40.50.150">
    <property type="entry name" value="Vaccinia Virus protein VP39"/>
    <property type="match status" value="1"/>
</dbReference>
<accession>A0ABX5NLA6</accession>
<dbReference type="Proteomes" id="UP000247536">
    <property type="component" value="Unassembled WGS sequence"/>
</dbReference>
<dbReference type="Pfam" id="PF13489">
    <property type="entry name" value="Methyltransf_23"/>
    <property type="match status" value="1"/>
</dbReference>
<protein>
    <recommendedName>
        <fullName evidence="3">Class I SAM-dependent methyltransferase</fullName>
    </recommendedName>
</protein>
<gene>
    <name evidence="1" type="ORF">DMY87_23615</name>
</gene>
<evidence type="ECO:0008006" key="3">
    <source>
        <dbReference type="Google" id="ProtNLM"/>
    </source>
</evidence>
<keyword evidence="2" id="KW-1185">Reference proteome</keyword>
<evidence type="ECO:0000313" key="2">
    <source>
        <dbReference type="Proteomes" id="UP000247536"/>
    </source>
</evidence>
<dbReference type="EMBL" id="QJRY01000014">
    <property type="protein sequence ID" value="PYB69724.1"/>
    <property type="molecule type" value="Genomic_DNA"/>
</dbReference>
<organism evidence="1 2">
    <name type="scientific">Rhizobium wuzhouense</name>
    <dbReference type="NCBI Taxonomy" id="1986026"/>
    <lineage>
        <taxon>Bacteria</taxon>
        <taxon>Pseudomonadati</taxon>
        <taxon>Pseudomonadota</taxon>
        <taxon>Alphaproteobacteria</taxon>
        <taxon>Hyphomicrobiales</taxon>
        <taxon>Rhizobiaceae</taxon>
        <taxon>Rhizobium/Agrobacterium group</taxon>
        <taxon>Rhizobium</taxon>
    </lineage>
</organism>